<keyword evidence="3" id="KW-0731">Sigma factor</keyword>
<dbReference type="EMBL" id="SDHZ01000003">
    <property type="protein sequence ID" value="RXK81770.1"/>
    <property type="molecule type" value="Genomic_DNA"/>
</dbReference>
<dbReference type="Gene3D" id="1.10.10.10">
    <property type="entry name" value="Winged helix-like DNA-binding domain superfamily/Winged helix DNA-binding domain"/>
    <property type="match status" value="1"/>
</dbReference>
<evidence type="ECO:0000313" key="7">
    <source>
        <dbReference type="Proteomes" id="UP000290545"/>
    </source>
</evidence>
<proteinExistence type="inferred from homology"/>
<dbReference type="SUPFAM" id="SSF88946">
    <property type="entry name" value="Sigma2 domain of RNA polymerase sigma factors"/>
    <property type="match status" value="1"/>
</dbReference>
<dbReference type="PANTHER" id="PTHR43133">
    <property type="entry name" value="RNA POLYMERASE ECF-TYPE SIGMA FACTO"/>
    <property type="match status" value="1"/>
</dbReference>
<dbReference type="AlphaFoldDB" id="A0A4V1M9M9"/>
<evidence type="ECO:0000256" key="1">
    <source>
        <dbReference type="ARBA" id="ARBA00010641"/>
    </source>
</evidence>
<keyword evidence="7" id="KW-1185">Reference proteome</keyword>
<evidence type="ECO:0000256" key="5">
    <source>
        <dbReference type="ARBA" id="ARBA00023163"/>
    </source>
</evidence>
<protein>
    <recommendedName>
        <fullName evidence="8">Sigma-70 family RNA polymerase sigma factor</fullName>
    </recommendedName>
</protein>
<keyword evidence="4" id="KW-0238">DNA-binding</keyword>
<keyword evidence="2" id="KW-0805">Transcription regulation</keyword>
<dbReference type="InterPro" id="IPR013325">
    <property type="entry name" value="RNA_pol_sigma_r2"/>
</dbReference>
<dbReference type="GO" id="GO:0003677">
    <property type="term" value="F:DNA binding"/>
    <property type="evidence" value="ECO:0007669"/>
    <property type="project" value="UniProtKB-KW"/>
</dbReference>
<accession>A0A4V1M9M9</accession>
<comment type="caution">
    <text evidence="6">The sequence shown here is derived from an EMBL/GenBank/DDBJ whole genome shotgun (WGS) entry which is preliminary data.</text>
</comment>
<evidence type="ECO:0000256" key="2">
    <source>
        <dbReference type="ARBA" id="ARBA00023015"/>
    </source>
</evidence>
<evidence type="ECO:0000313" key="6">
    <source>
        <dbReference type="EMBL" id="RXK81770.1"/>
    </source>
</evidence>
<reference evidence="6 7" key="1">
    <citation type="submission" date="2019-01" db="EMBL/GenBank/DDBJ databases">
        <title>Filimonas sp. strain TTM-71.</title>
        <authorList>
            <person name="Chen W.-M."/>
        </authorList>
    </citation>
    <scope>NUCLEOTIDE SEQUENCE [LARGE SCALE GENOMIC DNA]</scope>
    <source>
        <strain evidence="6 7">TTM-71</strain>
    </source>
</reference>
<evidence type="ECO:0008006" key="8">
    <source>
        <dbReference type="Google" id="ProtNLM"/>
    </source>
</evidence>
<name>A0A4V1M9M9_9BACT</name>
<dbReference type="InterPro" id="IPR036388">
    <property type="entry name" value="WH-like_DNA-bd_sf"/>
</dbReference>
<dbReference type="Proteomes" id="UP000290545">
    <property type="component" value="Unassembled WGS sequence"/>
</dbReference>
<sequence>MPEKKYKMTNLSHLTDGELIELLKADNMDAFSAIRERYRKALLLHAFGQVNNEQEAQWLVNTCLVSFWNRRYDHVPEGFNISAYLHKCLKNAIFHYYKDLKRHNKTFPPCSTPPEVETGAESIPYEKAMAILDKTFALLPEKIRQVAVARYMGQTHKEIAIAFGISEKTSIRYIEATKKVFIDLLHKAP</sequence>
<keyword evidence="5" id="KW-0804">Transcription</keyword>
<dbReference type="PANTHER" id="PTHR43133:SF8">
    <property type="entry name" value="RNA POLYMERASE SIGMA FACTOR HI_1459-RELATED"/>
    <property type="match status" value="1"/>
</dbReference>
<gene>
    <name evidence="6" type="ORF">ESB13_18430</name>
</gene>
<dbReference type="GO" id="GO:0006352">
    <property type="term" value="P:DNA-templated transcription initiation"/>
    <property type="evidence" value="ECO:0007669"/>
    <property type="project" value="InterPro"/>
</dbReference>
<dbReference type="InterPro" id="IPR039425">
    <property type="entry name" value="RNA_pol_sigma-70-like"/>
</dbReference>
<dbReference type="GO" id="GO:0016987">
    <property type="term" value="F:sigma factor activity"/>
    <property type="evidence" value="ECO:0007669"/>
    <property type="project" value="UniProtKB-KW"/>
</dbReference>
<comment type="similarity">
    <text evidence="1">Belongs to the sigma-70 factor family. ECF subfamily.</text>
</comment>
<evidence type="ECO:0000256" key="4">
    <source>
        <dbReference type="ARBA" id="ARBA00023125"/>
    </source>
</evidence>
<dbReference type="SUPFAM" id="SSF88659">
    <property type="entry name" value="Sigma3 and sigma4 domains of RNA polymerase sigma factors"/>
    <property type="match status" value="1"/>
</dbReference>
<evidence type="ECO:0000256" key="3">
    <source>
        <dbReference type="ARBA" id="ARBA00023082"/>
    </source>
</evidence>
<organism evidence="6 7">
    <name type="scientific">Filimonas effusa</name>
    <dbReference type="NCBI Taxonomy" id="2508721"/>
    <lineage>
        <taxon>Bacteria</taxon>
        <taxon>Pseudomonadati</taxon>
        <taxon>Bacteroidota</taxon>
        <taxon>Chitinophagia</taxon>
        <taxon>Chitinophagales</taxon>
        <taxon>Chitinophagaceae</taxon>
        <taxon>Filimonas</taxon>
    </lineage>
</organism>
<dbReference type="Gene3D" id="1.10.1740.10">
    <property type="match status" value="1"/>
</dbReference>
<dbReference type="InterPro" id="IPR013324">
    <property type="entry name" value="RNA_pol_sigma_r3/r4-like"/>
</dbReference>